<sequence length="365" mass="41517">MYSVFQLGQSLAKKEFNAAADFCFLAFSLLTGYNCFEEEEEEFCLNNLEINARLTTRKHINLLNASIPDDSLNSCITRFGWSLLDYQATEIFDFALHLGNGNLPTFLSKSKNYIKTRKEYIQLLGELGGFDYSIELYSSSSSFPSPSLNESNKEEKTEKVFVLKHMELPKSVLIDKSYAHPTESYVNREMFTEGSNKELLRNQLCNIQSDEPPILIVNALHGEKYNSETSCEGESMQEVAEVKKKKKQLTQPPTVPLQIQNFVCDNILPPIPLPTEESIELNEVTPQILPPQHSKITSNVSPPSRLRKQSSSSSSTTSNNIIPSKNEQQTTTTKTSTNKNLQVDFLLKRLEDFYQKLHNYKEQIQ</sequence>
<gene>
    <name evidence="2" type="ORF">Mgra_00008328</name>
</gene>
<evidence type="ECO:0000313" key="3">
    <source>
        <dbReference type="Proteomes" id="UP000605970"/>
    </source>
</evidence>
<proteinExistence type="predicted"/>
<evidence type="ECO:0000313" key="2">
    <source>
        <dbReference type="EMBL" id="KAF7632259.1"/>
    </source>
</evidence>
<reference evidence="2" key="1">
    <citation type="journal article" date="2020" name="Ecol. Evol.">
        <title>Genome structure and content of the rice root-knot nematode (Meloidogyne graminicola).</title>
        <authorList>
            <person name="Phan N.T."/>
            <person name="Danchin E.G.J."/>
            <person name="Klopp C."/>
            <person name="Perfus-Barbeoch L."/>
            <person name="Kozlowski D.K."/>
            <person name="Koutsovoulos G.D."/>
            <person name="Lopez-Roques C."/>
            <person name="Bouchez O."/>
            <person name="Zahm M."/>
            <person name="Besnard G."/>
            <person name="Bellafiore S."/>
        </authorList>
    </citation>
    <scope>NUCLEOTIDE SEQUENCE</scope>
    <source>
        <strain evidence="2">VN-18</strain>
    </source>
</reference>
<dbReference type="Proteomes" id="UP000605970">
    <property type="component" value="Unassembled WGS sequence"/>
</dbReference>
<dbReference type="EMBL" id="JABEBT010000107">
    <property type="protein sequence ID" value="KAF7632259.1"/>
    <property type="molecule type" value="Genomic_DNA"/>
</dbReference>
<protein>
    <submittedName>
        <fullName evidence="2">Sec16_C domain-containing protein</fullName>
    </submittedName>
</protein>
<name>A0A8S9ZG66_9BILA</name>
<dbReference type="OrthoDB" id="8918678at2759"/>
<organism evidence="2 3">
    <name type="scientific">Meloidogyne graminicola</name>
    <dbReference type="NCBI Taxonomy" id="189291"/>
    <lineage>
        <taxon>Eukaryota</taxon>
        <taxon>Metazoa</taxon>
        <taxon>Ecdysozoa</taxon>
        <taxon>Nematoda</taxon>
        <taxon>Chromadorea</taxon>
        <taxon>Rhabditida</taxon>
        <taxon>Tylenchina</taxon>
        <taxon>Tylenchomorpha</taxon>
        <taxon>Tylenchoidea</taxon>
        <taxon>Meloidogynidae</taxon>
        <taxon>Meloidogyninae</taxon>
        <taxon>Meloidogyne</taxon>
    </lineage>
</organism>
<dbReference type="AlphaFoldDB" id="A0A8S9ZG66"/>
<evidence type="ECO:0000256" key="1">
    <source>
        <dbReference type="SAM" id="MobiDB-lite"/>
    </source>
</evidence>
<comment type="caution">
    <text evidence="2">The sequence shown here is derived from an EMBL/GenBank/DDBJ whole genome shotgun (WGS) entry which is preliminary data.</text>
</comment>
<feature type="region of interest" description="Disordered" evidence="1">
    <location>
        <begin position="285"/>
        <end position="336"/>
    </location>
</feature>
<keyword evidence="3" id="KW-1185">Reference proteome</keyword>
<feature type="compositionally biased region" description="Low complexity" evidence="1">
    <location>
        <begin position="301"/>
        <end position="336"/>
    </location>
</feature>
<accession>A0A8S9ZG66</accession>